<feature type="region of interest" description="Disordered" evidence="5">
    <location>
        <begin position="306"/>
        <end position="334"/>
    </location>
</feature>
<comment type="caution">
    <text evidence="7">The sequence shown here is derived from an EMBL/GenBank/DDBJ whole genome shotgun (WGS) entry which is preliminary data.</text>
</comment>
<reference evidence="7 8" key="1">
    <citation type="submission" date="2023-10" db="EMBL/GenBank/DDBJ databases">
        <authorList>
            <person name="Maclean D."/>
            <person name="Macfadyen A."/>
        </authorList>
    </citation>
    <scope>NUCLEOTIDE SEQUENCE [LARGE SCALE GENOMIC DNA]</scope>
</reference>
<dbReference type="AlphaFoldDB" id="A0AAV1IB55"/>
<accession>A0AAV1IB55</accession>
<keyword evidence="3" id="KW-0862">Zinc</keyword>
<feature type="compositionally biased region" description="Polar residues" evidence="5">
    <location>
        <begin position="14"/>
        <end position="43"/>
    </location>
</feature>
<dbReference type="Proteomes" id="UP001314263">
    <property type="component" value="Unassembled WGS sequence"/>
</dbReference>
<proteinExistence type="predicted"/>
<gene>
    <name evidence="7" type="ORF">CVIRNUC_006944</name>
</gene>
<protein>
    <recommendedName>
        <fullName evidence="6">RanBP2-type domain-containing protein</fullName>
    </recommendedName>
</protein>
<evidence type="ECO:0000256" key="3">
    <source>
        <dbReference type="ARBA" id="ARBA00022833"/>
    </source>
</evidence>
<dbReference type="GO" id="GO:0008270">
    <property type="term" value="F:zinc ion binding"/>
    <property type="evidence" value="ECO:0007669"/>
    <property type="project" value="UniProtKB-KW"/>
</dbReference>
<evidence type="ECO:0000256" key="5">
    <source>
        <dbReference type="SAM" id="MobiDB-lite"/>
    </source>
</evidence>
<evidence type="ECO:0000313" key="7">
    <source>
        <dbReference type="EMBL" id="CAK0783745.1"/>
    </source>
</evidence>
<evidence type="ECO:0000256" key="4">
    <source>
        <dbReference type="PROSITE-ProRule" id="PRU00322"/>
    </source>
</evidence>
<dbReference type="PROSITE" id="PS50199">
    <property type="entry name" value="ZF_RANBP2_2"/>
    <property type="match status" value="1"/>
</dbReference>
<keyword evidence="2 4" id="KW-0863">Zinc-finger</keyword>
<evidence type="ECO:0000256" key="2">
    <source>
        <dbReference type="ARBA" id="ARBA00022771"/>
    </source>
</evidence>
<feature type="region of interest" description="Disordered" evidence="5">
    <location>
        <begin position="346"/>
        <end position="379"/>
    </location>
</feature>
<feature type="region of interest" description="Disordered" evidence="5">
    <location>
        <begin position="1"/>
        <end position="46"/>
    </location>
</feature>
<name>A0AAV1IB55_9CHLO</name>
<dbReference type="EMBL" id="CAUYUE010000009">
    <property type="protein sequence ID" value="CAK0783745.1"/>
    <property type="molecule type" value="Genomic_DNA"/>
</dbReference>
<evidence type="ECO:0000259" key="6">
    <source>
        <dbReference type="PROSITE" id="PS50199"/>
    </source>
</evidence>
<keyword evidence="8" id="KW-1185">Reference proteome</keyword>
<dbReference type="InterPro" id="IPR001876">
    <property type="entry name" value="Znf_RanBP2"/>
</dbReference>
<evidence type="ECO:0000313" key="8">
    <source>
        <dbReference type="Proteomes" id="UP001314263"/>
    </source>
</evidence>
<feature type="region of interest" description="Disordered" evidence="5">
    <location>
        <begin position="403"/>
        <end position="438"/>
    </location>
</feature>
<evidence type="ECO:0000256" key="1">
    <source>
        <dbReference type="ARBA" id="ARBA00022723"/>
    </source>
</evidence>
<sequence>MEPPRWADDDPEAPSTSGLSHNQAPSSSTNQTEEGLTTATAQQGWRLDEVLDARDDSLLRPWPPQKPKPVTSLAAVIAQQARIVEATSEHPRRHVGSRHKKRKITAAAGEHDGAAHGLADLADMASLMTREASSKQARVAPRNGSAEPEQALSAAALEKTASLPKPQASQRQQLQELPFRSADGRWTCTYSTGGLNKNRLTLCMRENEAKRVVCKACKAPRWDWQLHGRVAAILQHRDLNKFTLPQVKQELWDMSVRDHEGLRFPDEAIKHEVDAYIAAAKDGDRVQPCQPAAIRTLDVIPKSLRGVQSSDAEPSQAPRAVAPDQAQLSGDSSEWEISIEDELAADSRSLEPEGAYGPLNPGKAGGSAEAPAACHARAKQDPWQPLRRALLRLARALLAKLADESPVSSAPGGSGDATAASLPSGSQQQAGLAAGTAAAGHDAAPAEARMVSARAIAEESCDFLHSLTEAALARRWPRRVQLRENMKGKVQERSLMLHLPYSGAGAAAVTSPDSARANARAAGAAVDQAAPVWALKRPLPFESRAALLQDPPRRPKGWQAPPLPLPRISPRGELVPCVNPDTSGVEASSWLLAPLYHLNQVQHAFATSEGAAKGDRRPMEHGSLHTAAVKTEGSGSSSIDGSGVPDFGQAGSAFQLVAGPSASPAAAFAHSSNKQGACSIREKEEALEPDEGAQGDGTRAGLEGIDYKREWKRRLLQTLKQPEVPDLAGMEGLGGNAKLVFQAAEVLGIRQGIIESAIRQFTVLQEHERGN</sequence>
<organism evidence="7 8">
    <name type="scientific">Coccomyxa viridis</name>
    <dbReference type="NCBI Taxonomy" id="1274662"/>
    <lineage>
        <taxon>Eukaryota</taxon>
        <taxon>Viridiplantae</taxon>
        <taxon>Chlorophyta</taxon>
        <taxon>core chlorophytes</taxon>
        <taxon>Trebouxiophyceae</taxon>
        <taxon>Trebouxiophyceae incertae sedis</taxon>
        <taxon>Coccomyxaceae</taxon>
        <taxon>Coccomyxa</taxon>
    </lineage>
</organism>
<feature type="domain" description="RanBP2-type" evidence="6">
    <location>
        <begin position="182"/>
        <end position="223"/>
    </location>
</feature>
<keyword evidence="1" id="KW-0479">Metal-binding</keyword>